<keyword evidence="3" id="KW-1185">Reference proteome</keyword>
<dbReference type="InterPro" id="IPR015797">
    <property type="entry name" value="NUDIX_hydrolase-like_dom_sf"/>
</dbReference>
<reference evidence="2 3" key="1">
    <citation type="submission" date="2019-11" db="EMBL/GenBank/DDBJ databases">
        <title>FDA dAtabase for Regulatory Grade micrObial Sequences (FDA-ARGOS): Supporting development and validation of Infectious Disease Dx tests.</title>
        <authorList>
            <person name="Turner S."/>
            <person name="Byrd R."/>
            <person name="Tallon L."/>
            <person name="Sadzewicz L."/>
            <person name="Vavikolanu K."/>
            <person name="Mehta A."/>
            <person name="Aluvathingal J."/>
            <person name="Nadendla S."/>
            <person name="Myers T."/>
            <person name="Yan Y."/>
            <person name="Sichtig H."/>
        </authorList>
    </citation>
    <scope>NUCLEOTIDE SEQUENCE [LARGE SCALE GENOMIC DNA]</scope>
    <source>
        <strain evidence="2 3">FDAARGOS_741</strain>
    </source>
</reference>
<sequence>MSKWDEQILVVNRKDLFNYEENHFYGFLPKEDEKVKKIVDTFVAYEVKRRGDMEEDPSYKQLIGYALLKDSKTKEVLVYRRLTGGGEARLHGKASVGIGGHMNEEVGKTIYEMLKVNAARELNEEVGVSEEYALENLHFIGLINDDKTEVGQVHIGVVYECEVDKDKVEVKEDDTLVIKWETREEAQREDNYESWSEFLKPVM</sequence>
<proteinExistence type="predicted"/>
<evidence type="ECO:0000313" key="2">
    <source>
        <dbReference type="EMBL" id="QGS09806.1"/>
    </source>
</evidence>
<protein>
    <submittedName>
        <fullName evidence="2">NUDIX domain-containing protein</fullName>
    </submittedName>
</protein>
<accession>A0AAP9KTU2</accession>
<dbReference type="Gene3D" id="3.90.79.10">
    <property type="entry name" value="Nucleoside Triphosphate Pyrophosphohydrolase"/>
    <property type="match status" value="1"/>
</dbReference>
<dbReference type="SUPFAM" id="SSF55811">
    <property type="entry name" value="Nudix"/>
    <property type="match status" value="1"/>
</dbReference>
<dbReference type="RefSeq" id="WP_004632645.1">
    <property type="nucleotide sequence ID" value="NZ_CP046314.1"/>
</dbReference>
<organism evidence="2 3">
    <name type="scientific">Gemella morbillorum</name>
    <dbReference type="NCBI Taxonomy" id="29391"/>
    <lineage>
        <taxon>Bacteria</taxon>
        <taxon>Bacillati</taxon>
        <taxon>Bacillota</taxon>
        <taxon>Bacilli</taxon>
        <taxon>Bacillales</taxon>
        <taxon>Gemellaceae</taxon>
        <taxon>Gemella</taxon>
    </lineage>
</organism>
<dbReference type="Pfam" id="PF00293">
    <property type="entry name" value="NUDIX"/>
    <property type="match status" value="1"/>
</dbReference>
<evidence type="ECO:0000313" key="3">
    <source>
        <dbReference type="Proteomes" id="UP000425411"/>
    </source>
</evidence>
<feature type="domain" description="Nudix hydrolase" evidence="1">
    <location>
        <begin position="58"/>
        <end position="203"/>
    </location>
</feature>
<dbReference type="PROSITE" id="PS51462">
    <property type="entry name" value="NUDIX"/>
    <property type="match status" value="1"/>
</dbReference>
<dbReference type="EMBL" id="CP046314">
    <property type="protein sequence ID" value="QGS09806.1"/>
    <property type="molecule type" value="Genomic_DNA"/>
</dbReference>
<dbReference type="InterPro" id="IPR000086">
    <property type="entry name" value="NUDIX_hydrolase_dom"/>
</dbReference>
<dbReference type="AlphaFoldDB" id="A0AAP9KTU2"/>
<name>A0AAP9KTU2_9BACL</name>
<evidence type="ECO:0000259" key="1">
    <source>
        <dbReference type="PROSITE" id="PS51462"/>
    </source>
</evidence>
<dbReference type="Proteomes" id="UP000425411">
    <property type="component" value="Chromosome"/>
</dbReference>
<gene>
    <name evidence="2" type="ORF">FOC49_07895</name>
</gene>